<proteinExistence type="predicted"/>
<organism evidence="1 2">
    <name type="scientific">Flavobacterium alkalisoli</name>
    <dbReference type="NCBI Taxonomy" id="2602769"/>
    <lineage>
        <taxon>Bacteria</taxon>
        <taxon>Pseudomonadati</taxon>
        <taxon>Bacteroidota</taxon>
        <taxon>Flavobacteriia</taxon>
        <taxon>Flavobacteriales</taxon>
        <taxon>Flavobacteriaceae</taxon>
        <taxon>Flavobacterium</taxon>
    </lineage>
</organism>
<evidence type="ECO:0000313" key="1">
    <source>
        <dbReference type="EMBL" id="QEE51414.1"/>
    </source>
</evidence>
<keyword evidence="2" id="KW-1185">Reference proteome</keyword>
<dbReference type="KEGG" id="fak:FUA48_18115"/>
<accession>A0A5B9FWR2</accession>
<reference evidence="1 2" key="1">
    <citation type="submission" date="2019-08" db="EMBL/GenBank/DDBJ databases">
        <title>Flavobacterium alkalisoli sp. nov., isolated from rhizosphere soil of Suaeda salsa.</title>
        <authorList>
            <person name="Sun J.-Q."/>
            <person name="Xu L."/>
        </authorList>
    </citation>
    <scope>NUCLEOTIDE SEQUENCE [LARGE SCALE GENOMIC DNA]</scope>
    <source>
        <strain evidence="1 2">XS-5</strain>
    </source>
</reference>
<dbReference type="EMBL" id="CP042831">
    <property type="protein sequence ID" value="QEE51414.1"/>
    <property type="molecule type" value="Genomic_DNA"/>
</dbReference>
<protein>
    <submittedName>
        <fullName evidence="1">Uncharacterized protein</fullName>
    </submittedName>
</protein>
<dbReference type="RefSeq" id="WP_147584899.1">
    <property type="nucleotide sequence ID" value="NZ_CP042831.1"/>
</dbReference>
<dbReference type="AlphaFoldDB" id="A0A5B9FWR2"/>
<evidence type="ECO:0000313" key="2">
    <source>
        <dbReference type="Proteomes" id="UP000321222"/>
    </source>
</evidence>
<dbReference type="Proteomes" id="UP000321222">
    <property type="component" value="Chromosome"/>
</dbReference>
<sequence length="195" mass="22907">MKKIFLFTFLILSVTNFYSQDEKKLVSRANEMHNYSIQGNNRIVIEEYIYPGVYESVDKEDVIAFLENTKEFNNEEAEEFGYRDYKVVPVDIKPNFEFSIFTKIDDGYYCYVKYNGSSKFVYKDKINQDERAELVEGHKRLSRADEAYFDVEANAIVTKSTIYNIAICNKKSNFKWTFCNISDIDPALRAQIKTQ</sequence>
<gene>
    <name evidence="1" type="ORF">FUA48_18115</name>
</gene>
<name>A0A5B9FWR2_9FLAO</name>